<dbReference type="WBParaSite" id="SBAD_0000420901-mRNA-1">
    <property type="protein sequence ID" value="SBAD_0000420901-mRNA-1"/>
    <property type="gene ID" value="SBAD_0000420901"/>
</dbReference>
<evidence type="ECO:0000313" key="29">
    <source>
        <dbReference type="WBParaSite" id="SBAD_0000420901-mRNA-1"/>
    </source>
</evidence>
<evidence type="ECO:0000256" key="8">
    <source>
        <dbReference type="ARBA" id="ARBA00044876"/>
    </source>
</evidence>
<dbReference type="InterPro" id="IPR011701">
    <property type="entry name" value="MFS"/>
</dbReference>
<keyword evidence="7" id="KW-0458">Lysosome</keyword>
<comment type="catalytic activity">
    <reaction evidence="10">
        <text>L-alpha-aminoacyl-L-arginine(out) = L-alpha-aminoacyl-L-arginine(in)</text>
        <dbReference type="Rhea" id="RHEA:79367"/>
        <dbReference type="ChEBI" id="CHEBI:229968"/>
    </reaction>
</comment>
<comment type="similarity">
    <text evidence="2">Belongs to the major facilitator superfamily.</text>
</comment>
<evidence type="ECO:0000256" key="14">
    <source>
        <dbReference type="ARBA" id="ARBA00044898"/>
    </source>
</evidence>
<feature type="transmembrane region" description="Helical" evidence="25">
    <location>
        <begin position="199"/>
        <end position="224"/>
    </location>
</feature>
<keyword evidence="4 25" id="KW-0812">Transmembrane</keyword>
<evidence type="ECO:0000256" key="5">
    <source>
        <dbReference type="ARBA" id="ARBA00022989"/>
    </source>
</evidence>
<evidence type="ECO:0000256" key="24">
    <source>
        <dbReference type="ARBA" id="ARBA00046376"/>
    </source>
</evidence>
<accession>A0A183IK82</accession>
<dbReference type="AlphaFoldDB" id="A0A183IK82"/>
<comment type="catalytic activity">
    <reaction evidence="11">
        <text>L-alpha-aminoacyl-L-histidine(out) = L-alpha-aminoacyl-L-histidine(in)</text>
        <dbReference type="Rhea" id="RHEA:79375"/>
        <dbReference type="ChEBI" id="CHEBI:229967"/>
    </reaction>
</comment>
<dbReference type="PANTHER" id="PTHR23512">
    <property type="entry name" value="MAJOR FACILITATOR SUPERFAMILY DOMAIN-CONTAINING PROTEIN 1"/>
    <property type="match status" value="1"/>
</dbReference>
<evidence type="ECO:0000256" key="7">
    <source>
        <dbReference type="ARBA" id="ARBA00023228"/>
    </source>
</evidence>
<feature type="transmembrane region" description="Helical" evidence="25">
    <location>
        <begin position="329"/>
        <end position="348"/>
    </location>
</feature>
<comment type="catalytic activity">
    <reaction evidence="18">
        <text>L-histidyl-L-alpha-amino acid(out) = L-histidyl-L-alpha-amino acid(in)</text>
        <dbReference type="Rhea" id="RHEA:79379"/>
        <dbReference type="ChEBI" id="CHEBI:229964"/>
    </reaction>
</comment>
<comment type="catalytic activity">
    <reaction evidence="13">
        <text>L-alpha-aminoacyl-L-lysine(out) = L-alpha-aminoacyl-L-lysine(in)</text>
        <dbReference type="Rhea" id="RHEA:79383"/>
        <dbReference type="ChEBI" id="CHEBI:229966"/>
    </reaction>
</comment>
<dbReference type="GO" id="GO:0005765">
    <property type="term" value="C:lysosomal membrane"/>
    <property type="evidence" value="ECO:0007669"/>
    <property type="project" value="UniProtKB-SubCell"/>
</dbReference>
<comment type="function">
    <text evidence="23">Lysosomal dipeptide uniporter that selectively exports lysine, arginine or histidine-containing dipeptides with a net positive charge from the lysosome lumen into the cytosol. Could play a role in a specific type of protein O-glycosylation indirectly regulating macrophages migration and tissue invasion. Also essential for liver homeostasis.</text>
</comment>
<dbReference type="SUPFAM" id="SSF103473">
    <property type="entry name" value="MFS general substrate transporter"/>
    <property type="match status" value="1"/>
</dbReference>
<keyword evidence="6 25" id="KW-0472">Membrane</keyword>
<protein>
    <recommendedName>
        <fullName evidence="21">Lysosomal dipeptide transporter MFSD1</fullName>
    </recommendedName>
    <alternativeName>
        <fullName evidence="22">Major facilitator superfamily domain-containing protein 1</fullName>
    </alternativeName>
</protein>
<dbReference type="InterPro" id="IPR052187">
    <property type="entry name" value="MFSD1"/>
</dbReference>
<feature type="transmembrane region" description="Helical" evidence="25">
    <location>
        <begin position="65"/>
        <end position="87"/>
    </location>
</feature>
<dbReference type="EMBL" id="UZAM01008079">
    <property type="protein sequence ID" value="VDP03114.1"/>
    <property type="molecule type" value="Genomic_DNA"/>
</dbReference>
<dbReference type="Pfam" id="PF07690">
    <property type="entry name" value="MFS_1"/>
    <property type="match status" value="1"/>
</dbReference>
<evidence type="ECO:0000256" key="12">
    <source>
        <dbReference type="ARBA" id="ARBA00044891"/>
    </source>
</evidence>
<evidence type="ECO:0000256" key="22">
    <source>
        <dbReference type="ARBA" id="ARBA00045018"/>
    </source>
</evidence>
<keyword evidence="3" id="KW-0813">Transport</keyword>
<dbReference type="Gene3D" id="1.20.1250.20">
    <property type="entry name" value="MFS general substrate transporter like domains"/>
    <property type="match status" value="2"/>
</dbReference>
<evidence type="ECO:0000256" key="18">
    <source>
        <dbReference type="ARBA" id="ARBA00044912"/>
    </source>
</evidence>
<evidence type="ECO:0000256" key="10">
    <source>
        <dbReference type="ARBA" id="ARBA00044881"/>
    </source>
</evidence>
<feature type="transmembrane region" description="Helical" evidence="25">
    <location>
        <begin position="296"/>
        <end position="317"/>
    </location>
</feature>
<comment type="catalytic activity">
    <reaction evidence="15">
        <text>L-arginyl-L-alpha-amino acid(out) = L-arginyl-L-alpha-amino acid(in)</text>
        <dbReference type="Rhea" id="RHEA:79371"/>
        <dbReference type="ChEBI" id="CHEBI:84315"/>
    </reaction>
</comment>
<dbReference type="InterPro" id="IPR036259">
    <property type="entry name" value="MFS_trans_sf"/>
</dbReference>
<keyword evidence="28" id="KW-1185">Reference proteome</keyword>
<evidence type="ECO:0000256" key="17">
    <source>
        <dbReference type="ARBA" id="ARBA00044903"/>
    </source>
</evidence>
<gene>
    <name evidence="27" type="ORF">SBAD_LOCUS4028</name>
</gene>
<feature type="transmembrane region" description="Helical" evidence="25">
    <location>
        <begin position="138"/>
        <end position="160"/>
    </location>
</feature>
<dbReference type="GO" id="GO:0022857">
    <property type="term" value="F:transmembrane transporter activity"/>
    <property type="evidence" value="ECO:0007669"/>
    <property type="project" value="InterPro"/>
</dbReference>
<dbReference type="PANTHER" id="PTHR23512:SF3">
    <property type="entry name" value="MAJOR FACILITATOR SUPERFAMILY DOMAIN-CONTAINING PROTEIN 1"/>
    <property type="match status" value="1"/>
</dbReference>
<evidence type="ECO:0000256" key="20">
    <source>
        <dbReference type="ARBA" id="ARBA00044924"/>
    </source>
</evidence>
<comment type="catalytic activity">
    <reaction evidence="8">
        <text>L-lysyl-L-alanine(out) = L-lysyl-L-alanine(in)</text>
        <dbReference type="Rhea" id="RHEA:79399"/>
        <dbReference type="ChEBI" id="CHEBI:229954"/>
    </reaction>
</comment>
<evidence type="ECO:0000256" key="4">
    <source>
        <dbReference type="ARBA" id="ARBA00022692"/>
    </source>
</evidence>
<reference evidence="27 28" key="2">
    <citation type="submission" date="2018-11" db="EMBL/GenBank/DDBJ databases">
        <authorList>
            <consortium name="Pathogen Informatics"/>
        </authorList>
    </citation>
    <scope>NUCLEOTIDE SEQUENCE [LARGE SCALE GENOMIC DNA]</scope>
</reference>
<evidence type="ECO:0000259" key="26">
    <source>
        <dbReference type="PROSITE" id="PS50850"/>
    </source>
</evidence>
<dbReference type="PROSITE" id="PS50850">
    <property type="entry name" value="MFS"/>
    <property type="match status" value="1"/>
</dbReference>
<dbReference type="InterPro" id="IPR020846">
    <property type="entry name" value="MFS_dom"/>
</dbReference>
<evidence type="ECO:0000256" key="13">
    <source>
        <dbReference type="ARBA" id="ARBA00044893"/>
    </source>
</evidence>
<comment type="catalytic activity">
    <reaction evidence="16">
        <text>L-lysyl-L-lysine(out) = L-lysyl-L-lysine(in)</text>
        <dbReference type="Rhea" id="RHEA:79403"/>
        <dbReference type="ChEBI" id="CHEBI:229956"/>
    </reaction>
</comment>
<evidence type="ECO:0000256" key="3">
    <source>
        <dbReference type="ARBA" id="ARBA00022448"/>
    </source>
</evidence>
<evidence type="ECO:0000313" key="27">
    <source>
        <dbReference type="EMBL" id="VDP03114.1"/>
    </source>
</evidence>
<evidence type="ECO:0000256" key="2">
    <source>
        <dbReference type="ARBA" id="ARBA00008335"/>
    </source>
</evidence>
<feature type="domain" description="Major facilitator superfamily (MFS) profile" evidence="26">
    <location>
        <begin position="1"/>
        <end position="373"/>
    </location>
</feature>
<comment type="catalytic activity">
    <reaction evidence="14">
        <text>L-aspartyl-L-lysine(out) = L-aspartyl-L-lysine(in)</text>
        <dbReference type="Rhea" id="RHEA:79411"/>
        <dbReference type="ChEBI" id="CHEBI:229953"/>
    </reaction>
</comment>
<feature type="transmembrane region" description="Helical" evidence="25">
    <location>
        <begin position="14"/>
        <end position="34"/>
    </location>
</feature>
<keyword evidence="5 25" id="KW-1133">Transmembrane helix</keyword>
<sequence length="373" mass="41673">MKVGLAQYNLLYDIYSWPNIILAFCGGVLIDRVFGIRKGGIIFSFIVMISQVVLAIGALTNQFWLMVVGRFIFAFGGESLSVVQNTYLVKWFNGKELNFVFGFTLSFARVGSTVTMNLMKPIYNSIDRHVQGHTCLGITMLIATVFTLFSWACAFILAYFDRRRDEYSRLISRSSEISLQAAGAEPNGKVEETVKITHILVLPLGLWIMCFVCVAYYTTVFPFVSNAQLFFISKYKLSPQHADVCNSLIYMISIVMSPVCGVLVDQTGRNIMWMIISALAALLEHFLLAFTMVTPYFLMVIAGVSYSLLASCFWPCVSYIVPNKVMATAYGVVTSVQNLGMALVYLYIGDLIENAGYFVLEIHFIAWLSGKAS</sequence>
<dbReference type="CDD" id="cd17340">
    <property type="entry name" value="MFS_MFSD1"/>
    <property type="match status" value="1"/>
</dbReference>
<feature type="transmembrane region" description="Helical" evidence="25">
    <location>
        <begin position="271"/>
        <end position="290"/>
    </location>
</feature>
<organism evidence="29">
    <name type="scientific">Soboliphyme baturini</name>
    <dbReference type="NCBI Taxonomy" id="241478"/>
    <lineage>
        <taxon>Eukaryota</taxon>
        <taxon>Metazoa</taxon>
        <taxon>Ecdysozoa</taxon>
        <taxon>Nematoda</taxon>
        <taxon>Enoplea</taxon>
        <taxon>Dorylaimia</taxon>
        <taxon>Dioctophymatida</taxon>
        <taxon>Dioctophymatoidea</taxon>
        <taxon>Soboliphymatidae</taxon>
        <taxon>Soboliphyme</taxon>
    </lineage>
</organism>
<comment type="catalytic activity">
    <reaction evidence="12">
        <text>L-lysyl-L-alpha-amino acid(out) = L-lysyl-L-alpha-amino acid(in)</text>
        <dbReference type="Rhea" id="RHEA:79387"/>
        <dbReference type="ChEBI" id="CHEBI:229965"/>
    </reaction>
</comment>
<comment type="catalytic activity">
    <reaction evidence="19">
        <text>L-alanyl-L-lysine(out) = L-alanyl-L-lysine(in)</text>
        <dbReference type="Rhea" id="RHEA:79415"/>
        <dbReference type="ChEBI" id="CHEBI:192470"/>
    </reaction>
</comment>
<comment type="subunit">
    <text evidence="24">Homodimer. Interacts with lysosomal protein GLMP (via lumenal domain); the interaction starts while both proteins are still in the endoplasmic reticulum and is required for stabilization of MFSD1 in lysosomes but has no direct effect on its targeting to lysosomes or transporter activity.</text>
</comment>
<dbReference type="OrthoDB" id="424834at2759"/>
<evidence type="ECO:0000256" key="21">
    <source>
        <dbReference type="ARBA" id="ARBA00044985"/>
    </source>
</evidence>
<evidence type="ECO:0000256" key="11">
    <source>
        <dbReference type="ARBA" id="ARBA00044884"/>
    </source>
</evidence>
<evidence type="ECO:0000256" key="25">
    <source>
        <dbReference type="SAM" id="Phobius"/>
    </source>
</evidence>
<feature type="transmembrane region" description="Helical" evidence="25">
    <location>
        <begin position="99"/>
        <end position="118"/>
    </location>
</feature>
<feature type="transmembrane region" description="Helical" evidence="25">
    <location>
        <begin position="244"/>
        <end position="264"/>
    </location>
</feature>
<comment type="subcellular location">
    <subcellularLocation>
        <location evidence="1">Lysosome membrane</location>
        <topology evidence="1">Multi-pass membrane protein</topology>
    </subcellularLocation>
</comment>
<evidence type="ECO:0000256" key="16">
    <source>
        <dbReference type="ARBA" id="ARBA00044900"/>
    </source>
</evidence>
<evidence type="ECO:0000256" key="1">
    <source>
        <dbReference type="ARBA" id="ARBA00004155"/>
    </source>
</evidence>
<evidence type="ECO:0000313" key="28">
    <source>
        <dbReference type="Proteomes" id="UP000270296"/>
    </source>
</evidence>
<feature type="transmembrane region" description="Helical" evidence="25">
    <location>
        <begin position="41"/>
        <end position="59"/>
    </location>
</feature>
<name>A0A183IK82_9BILA</name>
<evidence type="ECO:0000256" key="15">
    <source>
        <dbReference type="ARBA" id="ARBA00044899"/>
    </source>
</evidence>
<evidence type="ECO:0000256" key="19">
    <source>
        <dbReference type="ARBA" id="ARBA00044919"/>
    </source>
</evidence>
<evidence type="ECO:0000256" key="6">
    <source>
        <dbReference type="ARBA" id="ARBA00023136"/>
    </source>
</evidence>
<evidence type="ECO:0000256" key="9">
    <source>
        <dbReference type="ARBA" id="ARBA00044878"/>
    </source>
</evidence>
<comment type="catalytic activity">
    <reaction evidence="20">
        <text>L-lysyl-glycine(out) = L-lysyl-glycine(in)</text>
        <dbReference type="Rhea" id="RHEA:79407"/>
        <dbReference type="ChEBI" id="CHEBI:191202"/>
    </reaction>
</comment>
<proteinExistence type="inferred from homology"/>
<evidence type="ECO:0000256" key="23">
    <source>
        <dbReference type="ARBA" id="ARBA00045709"/>
    </source>
</evidence>
<reference evidence="29" key="1">
    <citation type="submission" date="2016-06" db="UniProtKB">
        <authorList>
            <consortium name="WormBaseParasite"/>
        </authorList>
    </citation>
    <scope>IDENTIFICATION</scope>
</reference>
<comment type="catalytic activity">
    <reaction evidence="9">
        <text>L-histidyl-glycine(out) = L-histidyl-glycine(in)</text>
        <dbReference type="Rhea" id="RHEA:79395"/>
        <dbReference type="ChEBI" id="CHEBI:229957"/>
    </reaction>
</comment>
<dbReference type="Proteomes" id="UP000270296">
    <property type="component" value="Unassembled WGS sequence"/>
</dbReference>
<comment type="catalytic activity">
    <reaction evidence="17">
        <text>L-arginyl-glycine(out) = L-arginyl-glycine(in)</text>
        <dbReference type="Rhea" id="RHEA:79391"/>
        <dbReference type="ChEBI" id="CHEBI:229955"/>
    </reaction>
</comment>